<dbReference type="InterPro" id="IPR005719">
    <property type="entry name" value="Dihydroorotate_DH_2"/>
</dbReference>
<gene>
    <name evidence="10" type="primary">pyrD</name>
    <name evidence="10" type="ORF">QQX09_03240</name>
</gene>
<dbReference type="PANTHER" id="PTHR48109">
    <property type="entry name" value="DIHYDROOROTATE DEHYDROGENASE (QUINONE), MITOCHONDRIAL-RELATED"/>
    <property type="match status" value="1"/>
</dbReference>
<protein>
    <recommendedName>
        <fullName evidence="8">Dihydroorotate dehydrogenase (quinone)</fullName>
        <ecNumber evidence="8">1.3.5.2</ecNumber>
    </recommendedName>
</protein>
<dbReference type="PANTHER" id="PTHR48109:SF4">
    <property type="entry name" value="DIHYDROOROTATE DEHYDROGENASE (QUINONE), MITOCHONDRIAL"/>
    <property type="match status" value="1"/>
</dbReference>
<evidence type="ECO:0000256" key="3">
    <source>
        <dbReference type="ARBA" id="ARBA00022630"/>
    </source>
</evidence>
<dbReference type="Proteomes" id="UP001172728">
    <property type="component" value="Unassembled WGS sequence"/>
</dbReference>
<keyword evidence="4" id="KW-0288">FMN</keyword>
<dbReference type="Gene3D" id="3.20.20.70">
    <property type="entry name" value="Aldolase class I"/>
    <property type="match status" value="1"/>
</dbReference>
<evidence type="ECO:0000256" key="7">
    <source>
        <dbReference type="ARBA" id="ARBA00023136"/>
    </source>
</evidence>
<keyword evidence="6 10" id="KW-0560">Oxidoreductase</keyword>
<evidence type="ECO:0000256" key="8">
    <source>
        <dbReference type="NCBIfam" id="TIGR01036"/>
    </source>
</evidence>
<dbReference type="CDD" id="cd04738">
    <property type="entry name" value="DHOD_2_like"/>
    <property type="match status" value="1"/>
</dbReference>
<evidence type="ECO:0000256" key="2">
    <source>
        <dbReference type="ARBA" id="ARBA00004725"/>
    </source>
</evidence>
<keyword evidence="11" id="KW-1185">Reference proteome</keyword>
<keyword evidence="3" id="KW-0285">Flavoprotein</keyword>
<accession>A0ABT8G725</accession>
<evidence type="ECO:0000256" key="1">
    <source>
        <dbReference type="ARBA" id="ARBA00001917"/>
    </source>
</evidence>
<reference evidence="10" key="1">
    <citation type="submission" date="2023-06" db="EMBL/GenBank/DDBJ databases">
        <title>Sysu t00192.</title>
        <authorList>
            <person name="Gao L."/>
            <person name="Fang B.-Z."/>
            <person name="Li W.-J."/>
        </authorList>
    </citation>
    <scope>NUCLEOTIDE SEQUENCE</scope>
    <source>
        <strain evidence="10">SYSU T00192</strain>
    </source>
</reference>
<evidence type="ECO:0000313" key="11">
    <source>
        <dbReference type="Proteomes" id="UP001172728"/>
    </source>
</evidence>
<dbReference type="EC" id="1.3.5.2" evidence="8"/>
<organism evidence="10 11">
    <name type="scientific">Demequina litoralis</name>
    <dbReference type="NCBI Taxonomy" id="3051660"/>
    <lineage>
        <taxon>Bacteria</taxon>
        <taxon>Bacillati</taxon>
        <taxon>Actinomycetota</taxon>
        <taxon>Actinomycetes</taxon>
        <taxon>Micrococcales</taxon>
        <taxon>Demequinaceae</taxon>
        <taxon>Demequina</taxon>
    </lineage>
</organism>
<evidence type="ECO:0000256" key="5">
    <source>
        <dbReference type="ARBA" id="ARBA00022975"/>
    </source>
</evidence>
<feature type="domain" description="Dihydroorotate dehydrogenase catalytic" evidence="9">
    <location>
        <begin position="61"/>
        <end position="354"/>
    </location>
</feature>
<keyword evidence="5" id="KW-0665">Pyrimidine biosynthesis</keyword>
<dbReference type="NCBIfam" id="TIGR01036">
    <property type="entry name" value="pyrD_sub2"/>
    <property type="match status" value="1"/>
</dbReference>
<dbReference type="GO" id="GO:0106430">
    <property type="term" value="F:dihydroorotate dehydrogenase (quinone) activity"/>
    <property type="evidence" value="ECO:0007669"/>
    <property type="project" value="UniProtKB-EC"/>
</dbReference>
<evidence type="ECO:0000256" key="6">
    <source>
        <dbReference type="ARBA" id="ARBA00023002"/>
    </source>
</evidence>
<comment type="caution">
    <text evidence="10">The sequence shown here is derived from an EMBL/GenBank/DDBJ whole genome shotgun (WGS) entry which is preliminary data.</text>
</comment>
<dbReference type="SUPFAM" id="SSF51395">
    <property type="entry name" value="FMN-linked oxidoreductases"/>
    <property type="match status" value="1"/>
</dbReference>
<dbReference type="InterPro" id="IPR005720">
    <property type="entry name" value="Dihydroorotate_DH_cat"/>
</dbReference>
<dbReference type="InterPro" id="IPR050074">
    <property type="entry name" value="DHO_dehydrogenase"/>
</dbReference>
<sequence>MGTMARGAMTTIYTKAVKPTIFRIHPDKVHDGMIVQGSRIQRLTPVLAAAETLLAHEDPALETEAYGLTLRNPLGLGAGLDKNVAIPGILQMTGFGFLTFGSVTSRVCAGNPRPWFHRLPEQESLVVHVGLANGGAEAVAARLRALAAAADPRLTSLPFKISIARTNDGRTGDVDEGIDDYVRSVRALDGLSPLLELNVSCPNTMVGEAFTAPEALDRLLAAVDAAAPSQRIVLKMPSDKTWEHFRDLVDVALDHRVDGLTLTNLRKDRDGIGMDPAIRGNLSGRPVRDLSTEILRRTYLHAGDRLTLAGLGGVFDGRHAYDKITAGATLVELVSGLVFRGPAVVGTIAAELVELARADGFDRVQDAVGSRADSPVPAAG</sequence>
<comment type="pathway">
    <text evidence="2">Pyrimidine metabolism; UMP biosynthesis via de novo pathway.</text>
</comment>
<dbReference type="Pfam" id="PF01180">
    <property type="entry name" value="DHO_dh"/>
    <property type="match status" value="1"/>
</dbReference>
<evidence type="ECO:0000259" key="9">
    <source>
        <dbReference type="Pfam" id="PF01180"/>
    </source>
</evidence>
<dbReference type="InterPro" id="IPR013785">
    <property type="entry name" value="Aldolase_TIM"/>
</dbReference>
<dbReference type="RefSeq" id="WP_301131284.1">
    <property type="nucleotide sequence ID" value="NZ_JAUHPW010000002.1"/>
</dbReference>
<keyword evidence="7" id="KW-0472">Membrane</keyword>
<comment type="cofactor">
    <cofactor evidence="1">
        <name>FMN</name>
        <dbReference type="ChEBI" id="CHEBI:58210"/>
    </cofactor>
</comment>
<evidence type="ECO:0000256" key="4">
    <source>
        <dbReference type="ARBA" id="ARBA00022643"/>
    </source>
</evidence>
<evidence type="ECO:0000313" key="10">
    <source>
        <dbReference type="EMBL" id="MDN4474867.1"/>
    </source>
</evidence>
<name>A0ABT8G725_9MICO</name>
<dbReference type="EMBL" id="JAUHPW010000002">
    <property type="protein sequence ID" value="MDN4474867.1"/>
    <property type="molecule type" value="Genomic_DNA"/>
</dbReference>
<proteinExistence type="predicted"/>